<evidence type="ECO:0000256" key="2">
    <source>
        <dbReference type="ARBA" id="ARBA00022857"/>
    </source>
</evidence>
<dbReference type="GO" id="GO:0016491">
    <property type="term" value="F:oxidoreductase activity"/>
    <property type="evidence" value="ECO:0007669"/>
    <property type="project" value="UniProtKB-KW"/>
</dbReference>
<evidence type="ECO:0000313" key="7">
    <source>
        <dbReference type="Proteomes" id="UP000198432"/>
    </source>
</evidence>
<evidence type="ECO:0000313" key="6">
    <source>
        <dbReference type="EMBL" id="SNT21120.1"/>
    </source>
</evidence>
<evidence type="ECO:0000259" key="5">
    <source>
        <dbReference type="Pfam" id="PF08240"/>
    </source>
</evidence>
<dbReference type="InterPro" id="IPR036291">
    <property type="entry name" value="NAD(P)-bd_dom_sf"/>
</dbReference>
<protein>
    <submittedName>
        <fullName evidence="6">Alcohol dehydrogenase GroES-like domain-containing protein</fullName>
    </submittedName>
</protein>
<evidence type="ECO:0000256" key="4">
    <source>
        <dbReference type="ARBA" id="ARBA00023002"/>
    </source>
</evidence>
<comment type="similarity">
    <text evidence="1">Belongs to the zinc-containing alcohol dehydrogenase family. Quinone oxidoreductase subfamily.</text>
</comment>
<sequence>MKSLHFKAFGAPQAVLEFGDSHKPTPQENEVLVKVAASPVSPADYIFIHGRYRVQPVLPQIAGLEGAGVVVQADKAGKVPVGSLVSFRHRGCWAEFVSVPVEKLYILPKAFPLEKACQFALNQITAWALLEQAKVQENSWLLLTAGNSTVSRVIIQLARKRGIHVIAATRGKKDETDH</sequence>
<gene>
    <name evidence="6" type="ORF">SAMN06296052_13130</name>
</gene>
<dbReference type="PANTHER" id="PTHR43981:SF2">
    <property type="entry name" value="ENOYL-[ACYL-CARRIER-PROTEIN] REDUCTASE, MITOCHONDRIAL"/>
    <property type="match status" value="1"/>
</dbReference>
<evidence type="ECO:0000256" key="1">
    <source>
        <dbReference type="ARBA" id="ARBA00010371"/>
    </source>
</evidence>
<dbReference type="SUPFAM" id="SSF50129">
    <property type="entry name" value="GroES-like"/>
    <property type="match status" value="1"/>
</dbReference>
<dbReference type="OrthoDB" id="9787435at2"/>
<dbReference type="Gene3D" id="3.90.180.10">
    <property type="entry name" value="Medium-chain alcohol dehydrogenases, catalytic domain"/>
    <property type="match status" value="1"/>
</dbReference>
<dbReference type="Proteomes" id="UP000198432">
    <property type="component" value="Unassembled WGS sequence"/>
</dbReference>
<dbReference type="PANTHER" id="PTHR43981">
    <property type="entry name" value="ENOYL-[ACYL-CARRIER-PROTEIN] REDUCTASE, MITOCHONDRIAL"/>
    <property type="match status" value="1"/>
</dbReference>
<keyword evidence="4" id="KW-0560">Oxidoreductase</keyword>
<keyword evidence="3" id="KW-0809">Transit peptide</keyword>
<dbReference type="SUPFAM" id="SSF51735">
    <property type="entry name" value="NAD(P)-binding Rossmann-fold domains"/>
    <property type="match status" value="1"/>
</dbReference>
<dbReference type="InterPro" id="IPR011032">
    <property type="entry name" value="GroES-like_sf"/>
</dbReference>
<dbReference type="RefSeq" id="WP_089321505.1">
    <property type="nucleotide sequence ID" value="NZ_FZOQ01000031.1"/>
</dbReference>
<reference evidence="7" key="1">
    <citation type="submission" date="2017-06" db="EMBL/GenBank/DDBJ databases">
        <authorList>
            <person name="Varghese N."/>
            <person name="Submissions S."/>
        </authorList>
    </citation>
    <scope>NUCLEOTIDE SEQUENCE [LARGE SCALE GENOMIC DNA]</scope>
    <source>
        <strain evidence="7">NKM1</strain>
    </source>
</reference>
<evidence type="ECO:0000256" key="3">
    <source>
        <dbReference type="ARBA" id="ARBA00022946"/>
    </source>
</evidence>
<dbReference type="GO" id="GO:0006631">
    <property type="term" value="P:fatty acid metabolic process"/>
    <property type="evidence" value="ECO:0007669"/>
    <property type="project" value="TreeGrafter"/>
</dbReference>
<organism evidence="6 7">
    <name type="scientific">Pontibacter ummariensis</name>
    <dbReference type="NCBI Taxonomy" id="1610492"/>
    <lineage>
        <taxon>Bacteria</taxon>
        <taxon>Pseudomonadati</taxon>
        <taxon>Bacteroidota</taxon>
        <taxon>Cytophagia</taxon>
        <taxon>Cytophagales</taxon>
        <taxon>Hymenobacteraceae</taxon>
        <taxon>Pontibacter</taxon>
    </lineage>
</organism>
<keyword evidence="2" id="KW-0521">NADP</keyword>
<keyword evidence="7" id="KW-1185">Reference proteome</keyword>
<dbReference type="Gene3D" id="3.40.50.720">
    <property type="entry name" value="NAD(P)-binding Rossmann-like Domain"/>
    <property type="match status" value="1"/>
</dbReference>
<dbReference type="Pfam" id="PF08240">
    <property type="entry name" value="ADH_N"/>
    <property type="match status" value="1"/>
</dbReference>
<feature type="domain" description="Alcohol dehydrogenase-like N-terminal" evidence="5">
    <location>
        <begin position="28"/>
        <end position="108"/>
    </location>
</feature>
<dbReference type="InterPro" id="IPR051034">
    <property type="entry name" value="Mito_Enoyl-ACP_Reductase"/>
</dbReference>
<name>A0A239KSW8_9BACT</name>
<dbReference type="EMBL" id="FZOQ01000031">
    <property type="protein sequence ID" value="SNT21120.1"/>
    <property type="molecule type" value="Genomic_DNA"/>
</dbReference>
<proteinExistence type="inferred from homology"/>
<dbReference type="InterPro" id="IPR013154">
    <property type="entry name" value="ADH-like_N"/>
</dbReference>
<dbReference type="AlphaFoldDB" id="A0A239KSW8"/>
<accession>A0A239KSW8</accession>